<sequence>MRYIDTVHRDPRSALTERCGEYVCVIISGVDLKVISACSLASTPHLFCSNMRLLNARTLQLTEFASDFPPYAILSHTWSSEEVSFQEIHSSEARYKLGYQKIQKCCEQALVDDLEYVWVDTCCIDKSSSAELSEAINSMFQWYKSARVCYVHLADVEGPYRKNARTTLLTYAPDGNPSRWYTRGWTLQELLAPSNVVFYNREWQWIGTKRQLLEEVSGITGVDEINLIGLGIKPTCIGQKMSWAASRKTTRIEDKAYCLLGLCGVHMPLLYGEGENAFRRLQEEIIRTSTDMSILAWGGCDNRWGILASSPGSFINFPYIPNPTRRRQLPYEMTNAGLRITLPLISIHVPRGHKPVSSRSCRFNGSNHPDEEQYMLAVLDCVTIAGNQENPIVAGILLQQSDSGERFYRASEHSCLYVEVKEMMAQMKEMEVLIACEAAYADRRWFIEIPHASTAGSAHLVIRPSCSVQNVMHFYPDCDCWGPLFPGYWHCETIGVEDGFALAEYHFTALELLCEELRCVIIFGKVLHQVLCGITLGSSLAYVMQEGPMRNVSYNNILERGTDNVWVPWAVAYSKLYHQYIDYLIQALTAVIKLEEHTVTDRGTYLTLSNTDKDLADQLEIYKRGDEYEELLNPADIITSKDSDNKELVQDFVQWVLSGDGQDVIANFQKEDRYCLYKGFPTEDSEDVEASDELS</sequence>
<name>A0A5N6YI40_9EURO</name>
<dbReference type="Proteomes" id="UP000325558">
    <property type="component" value="Unassembled WGS sequence"/>
</dbReference>
<dbReference type="Gene3D" id="3.40.190.10">
    <property type="entry name" value="Periplasmic binding protein-like II"/>
    <property type="match status" value="1"/>
</dbReference>
<evidence type="ECO:0000259" key="2">
    <source>
        <dbReference type="Pfam" id="PF26640"/>
    </source>
</evidence>
<gene>
    <name evidence="3" type="ORF">BDV24DRAFT_160772</name>
</gene>
<dbReference type="Pfam" id="PF26640">
    <property type="entry name" value="DUF8212"/>
    <property type="match status" value="1"/>
</dbReference>
<dbReference type="PANTHER" id="PTHR10622">
    <property type="entry name" value="HET DOMAIN-CONTAINING PROTEIN"/>
    <property type="match status" value="1"/>
</dbReference>
<dbReference type="PANTHER" id="PTHR10622:SF10">
    <property type="entry name" value="HET DOMAIN-CONTAINING PROTEIN"/>
    <property type="match status" value="1"/>
</dbReference>
<dbReference type="Pfam" id="PF06985">
    <property type="entry name" value="HET"/>
    <property type="match status" value="1"/>
</dbReference>
<evidence type="ECO:0000259" key="1">
    <source>
        <dbReference type="Pfam" id="PF06985"/>
    </source>
</evidence>
<dbReference type="SUPFAM" id="SSF53850">
    <property type="entry name" value="Periplasmic binding protein-like II"/>
    <property type="match status" value="1"/>
</dbReference>
<evidence type="ECO:0000313" key="3">
    <source>
        <dbReference type="EMBL" id="KAE8344226.1"/>
    </source>
</evidence>
<dbReference type="InterPro" id="IPR010730">
    <property type="entry name" value="HET"/>
</dbReference>
<feature type="domain" description="Heterokaryon incompatibility" evidence="1">
    <location>
        <begin position="71"/>
        <end position="157"/>
    </location>
</feature>
<organism evidence="3">
    <name type="scientific">Aspergillus arachidicola</name>
    <dbReference type="NCBI Taxonomy" id="656916"/>
    <lineage>
        <taxon>Eukaryota</taxon>
        <taxon>Fungi</taxon>
        <taxon>Dikarya</taxon>
        <taxon>Ascomycota</taxon>
        <taxon>Pezizomycotina</taxon>
        <taxon>Eurotiomycetes</taxon>
        <taxon>Eurotiomycetidae</taxon>
        <taxon>Eurotiales</taxon>
        <taxon>Aspergillaceae</taxon>
        <taxon>Aspergillus</taxon>
        <taxon>Aspergillus subgen. Circumdati</taxon>
    </lineage>
</organism>
<protein>
    <submittedName>
        <fullName evidence="3">Heterokaryon incompatibility protein-domain-containing protein</fullName>
    </submittedName>
</protein>
<proteinExistence type="predicted"/>
<dbReference type="OrthoDB" id="674604at2759"/>
<accession>A0A5N6YI40</accession>
<dbReference type="EMBL" id="ML737125">
    <property type="protein sequence ID" value="KAE8344226.1"/>
    <property type="molecule type" value="Genomic_DNA"/>
</dbReference>
<dbReference type="InterPro" id="IPR058525">
    <property type="entry name" value="DUF8212"/>
</dbReference>
<feature type="domain" description="DUF8212" evidence="2">
    <location>
        <begin position="276"/>
        <end position="301"/>
    </location>
</feature>
<reference evidence="3" key="1">
    <citation type="submission" date="2019-04" db="EMBL/GenBank/DDBJ databases">
        <title>Friends and foes A comparative genomics study of 23 Aspergillus species from section Flavi.</title>
        <authorList>
            <consortium name="DOE Joint Genome Institute"/>
            <person name="Kjaerbolling I."/>
            <person name="Vesth T."/>
            <person name="Frisvad J.C."/>
            <person name="Nybo J.L."/>
            <person name="Theobald S."/>
            <person name="Kildgaard S."/>
            <person name="Isbrandt T."/>
            <person name="Kuo A."/>
            <person name="Sato A."/>
            <person name="Lyhne E.K."/>
            <person name="Kogle M.E."/>
            <person name="Wiebenga A."/>
            <person name="Kun R.S."/>
            <person name="Lubbers R.J."/>
            <person name="Makela M.R."/>
            <person name="Barry K."/>
            <person name="Chovatia M."/>
            <person name="Clum A."/>
            <person name="Daum C."/>
            <person name="Haridas S."/>
            <person name="He G."/>
            <person name="LaButti K."/>
            <person name="Lipzen A."/>
            <person name="Mondo S."/>
            <person name="Riley R."/>
            <person name="Salamov A."/>
            <person name="Simmons B.A."/>
            <person name="Magnuson J.K."/>
            <person name="Henrissat B."/>
            <person name="Mortensen U.H."/>
            <person name="Larsen T.O."/>
            <person name="Devries R.P."/>
            <person name="Grigoriev I.V."/>
            <person name="Machida M."/>
            <person name="Baker S.E."/>
            <person name="Andersen M.R."/>
        </authorList>
    </citation>
    <scope>NUCLEOTIDE SEQUENCE</scope>
    <source>
        <strain evidence="3">CBS 117612</strain>
    </source>
</reference>
<dbReference type="AlphaFoldDB" id="A0A5N6YI40"/>